<accession>A0A2P8DRC3</accession>
<evidence type="ECO:0000313" key="2">
    <source>
        <dbReference type="Proteomes" id="UP000243528"/>
    </source>
</evidence>
<comment type="caution">
    <text evidence="1">The sequence shown here is derived from an EMBL/GenBank/DDBJ whole genome shotgun (WGS) entry which is preliminary data.</text>
</comment>
<protein>
    <submittedName>
        <fullName evidence="1">Uncharacterized protein</fullName>
    </submittedName>
</protein>
<name>A0A2P8DRC3_9ACTN</name>
<dbReference type="Proteomes" id="UP000243528">
    <property type="component" value="Unassembled WGS sequence"/>
</dbReference>
<dbReference type="EMBL" id="PYGE01000017">
    <property type="protein sequence ID" value="PSK99766.1"/>
    <property type="molecule type" value="Genomic_DNA"/>
</dbReference>
<gene>
    <name evidence="1" type="ORF">CLV30_11769</name>
</gene>
<reference evidence="1 2" key="1">
    <citation type="submission" date="2018-03" db="EMBL/GenBank/DDBJ databases">
        <title>Genomic Encyclopedia of Archaeal and Bacterial Type Strains, Phase II (KMG-II): from individual species to whole genera.</title>
        <authorList>
            <person name="Goeker M."/>
        </authorList>
    </citation>
    <scope>NUCLEOTIDE SEQUENCE [LARGE SCALE GENOMIC DNA]</scope>
    <source>
        <strain evidence="1 2">DSM 45211</strain>
    </source>
</reference>
<organism evidence="1 2">
    <name type="scientific">Haloactinopolyspora alba</name>
    <dbReference type="NCBI Taxonomy" id="648780"/>
    <lineage>
        <taxon>Bacteria</taxon>
        <taxon>Bacillati</taxon>
        <taxon>Actinomycetota</taxon>
        <taxon>Actinomycetes</taxon>
        <taxon>Jiangellales</taxon>
        <taxon>Jiangellaceae</taxon>
        <taxon>Haloactinopolyspora</taxon>
    </lineage>
</organism>
<sequence length="107" mass="11347">MGGRGSGAYQRQSGACDVLWCDEVEGGHADGQHVAYLVSEIVEGVHPGGPCTLQVLLVGHDEDHPRPAVVLVPAAGLRHVSVVLSERHLTRVRDALDAAHTRLTTLV</sequence>
<proteinExistence type="predicted"/>
<keyword evidence="2" id="KW-1185">Reference proteome</keyword>
<evidence type="ECO:0000313" key="1">
    <source>
        <dbReference type="EMBL" id="PSK99766.1"/>
    </source>
</evidence>
<dbReference type="AlphaFoldDB" id="A0A2P8DRC3"/>